<dbReference type="InterPro" id="IPR036188">
    <property type="entry name" value="FAD/NAD-bd_sf"/>
</dbReference>
<sequence>MLSHVAPPKSSLRSSAAATALMSPGSIPYDLRLFEFEPIKEFIVSREMTRCSMMDMITYSNTDMIVVGNLSIRVVIIKQLVSLGGGAWLGGQLFSAMYGEQDSYAAIMYVALFTLTIMSKLLVRPNVKLFNTVGAEDLIVKGGQVAGVVTNWALGAKVVVSSCSHVGPFRVAGVKWLKSIRMIEEVPGMKALDMNTAEDAIVRLTREIAPGMIVTGMEVTEIDGAPRMKAAHLALKALGQPNAIGRTIVEIGGVQLELVLASAETGERVDA</sequence>
<dbReference type="SUPFAM" id="SSF51905">
    <property type="entry name" value="FAD/NAD(P)-binding domain"/>
    <property type="match status" value="1"/>
</dbReference>
<dbReference type="Pfam" id="PF01946">
    <property type="entry name" value="Thi4"/>
    <property type="match status" value="1"/>
</dbReference>
<dbReference type="PANTHER" id="PTHR43422:SF6">
    <property type="entry name" value="THIAMINE THIAZOLE SYNTHASE 2, CHLOROPLASTIC"/>
    <property type="match status" value="1"/>
</dbReference>
<reference evidence="2 3" key="1">
    <citation type="submission" date="2024-11" db="EMBL/GenBank/DDBJ databases">
        <title>Chromosome-level genome assembly of Eucalyptus globulus Labill. provides insights into its genome evolution.</title>
        <authorList>
            <person name="Li X."/>
        </authorList>
    </citation>
    <scope>NUCLEOTIDE SEQUENCE [LARGE SCALE GENOMIC DNA]</scope>
    <source>
        <strain evidence="2">CL2024</strain>
        <tissue evidence="2">Fresh tender leaves</tissue>
    </source>
</reference>
<dbReference type="Gene3D" id="3.50.50.60">
    <property type="entry name" value="FAD/NAD(P)-binding domain"/>
    <property type="match status" value="1"/>
</dbReference>
<keyword evidence="1" id="KW-0472">Membrane</keyword>
<dbReference type="AlphaFoldDB" id="A0ABD3KM45"/>
<dbReference type="EMBL" id="JBJKBG010000005">
    <property type="protein sequence ID" value="KAL3740668.1"/>
    <property type="molecule type" value="Genomic_DNA"/>
</dbReference>
<proteinExistence type="predicted"/>
<keyword evidence="1" id="KW-0812">Transmembrane</keyword>
<comment type="caution">
    <text evidence="2">The sequence shown here is derived from an EMBL/GenBank/DDBJ whole genome shotgun (WGS) entry which is preliminary data.</text>
</comment>
<accession>A0ABD3KM45</accession>
<evidence type="ECO:0000313" key="3">
    <source>
        <dbReference type="Proteomes" id="UP001634007"/>
    </source>
</evidence>
<gene>
    <name evidence="2" type="ORF">ACJRO7_021874</name>
</gene>
<name>A0ABD3KM45_EUCGL</name>
<keyword evidence="1" id="KW-1133">Transmembrane helix</keyword>
<feature type="transmembrane region" description="Helical" evidence="1">
    <location>
        <begin position="104"/>
        <end position="123"/>
    </location>
</feature>
<evidence type="ECO:0000313" key="2">
    <source>
        <dbReference type="EMBL" id="KAL3740668.1"/>
    </source>
</evidence>
<evidence type="ECO:0000256" key="1">
    <source>
        <dbReference type="SAM" id="Phobius"/>
    </source>
</evidence>
<keyword evidence="3" id="KW-1185">Reference proteome</keyword>
<dbReference type="Gene3D" id="6.10.250.2840">
    <property type="match status" value="1"/>
</dbReference>
<dbReference type="PANTHER" id="PTHR43422">
    <property type="entry name" value="THIAMINE THIAZOLE SYNTHASE"/>
    <property type="match status" value="1"/>
</dbReference>
<organism evidence="2 3">
    <name type="scientific">Eucalyptus globulus</name>
    <name type="common">Tasmanian blue gum</name>
    <dbReference type="NCBI Taxonomy" id="34317"/>
    <lineage>
        <taxon>Eukaryota</taxon>
        <taxon>Viridiplantae</taxon>
        <taxon>Streptophyta</taxon>
        <taxon>Embryophyta</taxon>
        <taxon>Tracheophyta</taxon>
        <taxon>Spermatophyta</taxon>
        <taxon>Magnoliopsida</taxon>
        <taxon>eudicotyledons</taxon>
        <taxon>Gunneridae</taxon>
        <taxon>Pentapetalae</taxon>
        <taxon>rosids</taxon>
        <taxon>malvids</taxon>
        <taxon>Myrtales</taxon>
        <taxon>Myrtaceae</taxon>
        <taxon>Myrtoideae</taxon>
        <taxon>Eucalypteae</taxon>
        <taxon>Eucalyptus</taxon>
    </lineage>
</organism>
<protein>
    <submittedName>
        <fullName evidence="2">Uncharacterized protein</fullName>
    </submittedName>
</protein>
<dbReference type="Proteomes" id="UP001634007">
    <property type="component" value="Unassembled WGS sequence"/>
</dbReference>